<gene>
    <name evidence="12" type="ORF">FLL45_04185</name>
</gene>
<evidence type="ECO:0000256" key="8">
    <source>
        <dbReference type="ARBA" id="ARBA00023136"/>
    </source>
</evidence>
<evidence type="ECO:0000259" key="11">
    <source>
        <dbReference type="Pfam" id="PF00999"/>
    </source>
</evidence>
<dbReference type="GO" id="GO:1902600">
    <property type="term" value="P:proton transmembrane transport"/>
    <property type="evidence" value="ECO:0007669"/>
    <property type="project" value="InterPro"/>
</dbReference>
<dbReference type="Gene3D" id="1.20.1530.20">
    <property type="match status" value="1"/>
</dbReference>
<evidence type="ECO:0000313" key="12">
    <source>
        <dbReference type="EMBL" id="TQV77155.1"/>
    </source>
</evidence>
<protein>
    <submittedName>
        <fullName evidence="12">Cation:proton antiporter</fullName>
    </submittedName>
</protein>
<comment type="subcellular location">
    <subcellularLocation>
        <location evidence="1">Membrane</location>
        <topology evidence="1">Multi-pass membrane protein</topology>
    </subcellularLocation>
</comment>
<comment type="caution">
    <text evidence="12">The sequence shown here is derived from an EMBL/GenBank/DDBJ whole genome shotgun (WGS) entry which is preliminary data.</text>
</comment>
<keyword evidence="3" id="KW-0050">Antiport</keyword>
<proteinExistence type="predicted"/>
<evidence type="ECO:0000256" key="3">
    <source>
        <dbReference type="ARBA" id="ARBA00022449"/>
    </source>
</evidence>
<feature type="transmembrane region" description="Helical" evidence="10">
    <location>
        <begin position="158"/>
        <end position="183"/>
    </location>
</feature>
<evidence type="ECO:0000256" key="5">
    <source>
        <dbReference type="ARBA" id="ARBA00022989"/>
    </source>
</evidence>
<evidence type="ECO:0000256" key="4">
    <source>
        <dbReference type="ARBA" id="ARBA00022692"/>
    </source>
</evidence>
<feature type="transmembrane region" description="Helical" evidence="10">
    <location>
        <begin position="195"/>
        <end position="216"/>
    </location>
</feature>
<feature type="transmembrane region" description="Helical" evidence="10">
    <location>
        <begin position="93"/>
        <end position="116"/>
    </location>
</feature>
<dbReference type="AlphaFoldDB" id="A0A545TIV6"/>
<evidence type="ECO:0000313" key="13">
    <source>
        <dbReference type="Proteomes" id="UP000317839"/>
    </source>
</evidence>
<keyword evidence="13" id="KW-1185">Reference proteome</keyword>
<keyword evidence="5 10" id="KW-1133">Transmembrane helix</keyword>
<evidence type="ECO:0000256" key="9">
    <source>
        <dbReference type="ARBA" id="ARBA00023201"/>
    </source>
</evidence>
<sequence length="406" mass="43546">MELFFILLVLLVTTRAFGEIAERLDQPALVGELIAGIALGAIAANYLESYPEFTHLNESPVFQTITDLGMFFIMLYAGLELRPSHLVRYSKSAFSVAVAGMVIPFALGVGLGYVFLPESHHFFAQCIFLGTALAVTAVPASVRILMDLNQLDSRSGQVIVSAAVFDDVLSLILLTWLTALISIDPANHFSLTDLLLNIFGFFAITTFIGLIIFPLGGKFMRNFKEKEFEMSALLIGALFFAVLAEFFDLHFIVGAFMAGLFFGRKTIDEKAYFEVKNATSAMTYGFLAPIFFASIGLNLDLSAVSAIPLFLAVLIVLAFVGKFLGAGIAAKIAGLNNKESAAVGAGMSARGAVELVIADIALTAGLFDNGADSLVVDNVFSAIVLMAVITTLVTPILLKRIYGSSI</sequence>
<feature type="transmembrane region" description="Helical" evidence="10">
    <location>
        <begin position="61"/>
        <end position="81"/>
    </location>
</feature>
<dbReference type="RefSeq" id="WP_142888515.1">
    <property type="nucleotide sequence ID" value="NZ_VIKR01000001.1"/>
</dbReference>
<feature type="transmembrane region" description="Helical" evidence="10">
    <location>
        <begin position="228"/>
        <end position="244"/>
    </location>
</feature>
<keyword evidence="2" id="KW-0813">Transport</keyword>
<evidence type="ECO:0000256" key="10">
    <source>
        <dbReference type="SAM" id="Phobius"/>
    </source>
</evidence>
<evidence type="ECO:0000256" key="1">
    <source>
        <dbReference type="ARBA" id="ARBA00004141"/>
    </source>
</evidence>
<dbReference type="PANTHER" id="PTHR43562">
    <property type="entry name" value="NAPA-TYPE SODIUM/HYDROGEN ANTIPORTER"/>
    <property type="match status" value="1"/>
</dbReference>
<dbReference type="OrthoDB" id="9793589at2"/>
<dbReference type="GO" id="GO:0015297">
    <property type="term" value="F:antiporter activity"/>
    <property type="evidence" value="ECO:0007669"/>
    <property type="project" value="UniProtKB-KW"/>
</dbReference>
<dbReference type="GO" id="GO:0006814">
    <property type="term" value="P:sodium ion transport"/>
    <property type="evidence" value="ECO:0007669"/>
    <property type="project" value="UniProtKB-KW"/>
</dbReference>
<keyword evidence="7" id="KW-0406">Ion transport</keyword>
<feature type="transmembrane region" description="Helical" evidence="10">
    <location>
        <begin position="309"/>
        <end position="330"/>
    </location>
</feature>
<keyword evidence="4 10" id="KW-0812">Transmembrane</keyword>
<reference evidence="12 13" key="1">
    <citation type="submission" date="2019-06" db="EMBL/GenBank/DDBJ databases">
        <title>Draft genome of Aliikangiella marina GYP-15.</title>
        <authorList>
            <person name="Wang G."/>
        </authorList>
    </citation>
    <scope>NUCLEOTIDE SEQUENCE [LARGE SCALE GENOMIC DNA]</scope>
    <source>
        <strain evidence="12 13">GYP-15</strain>
    </source>
</reference>
<dbReference type="PANTHER" id="PTHR43562:SF3">
    <property type="entry name" value="SODIUM ION_PROTON EXCHANGER (EUROFUNG)"/>
    <property type="match status" value="1"/>
</dbReference>
<feature type="transmembrane region" description="Helical" evidence="10">
    <location>
        <begin position="379"/>
        <end position="398"/>
    </location>
</feature>
<dbReference type="Pfam" id="PF00999">
    <property type="entry name" value="Na_H_Exchanger"/>
    <property type="match status" value="1"/>
</dbReference>
<keyword evidence="8 10" id="KW-0472">Membrane</keyword>
<keyword evidence="6" id="KW-0915">Sodium</keyword>
<dbReference type="InterPro" id="IPR038770">
    <property type="entry name" value="Na+/solute_symporter_sf"/>
</dbReference>
<dbReference type="Proteomes" id="UP000317839">
    <property type="component" value="Unassembled WGS sequence"/>
</dbReference>
<evidence type="ECO:0000256" key="7">
    <source>
        <dbReference type="ARBA" id="ARBA00023065"/>
    </source>
</evidence>
<evidence type="ECO:0000256" key="6">
    <source>
        <dbReference type="ARBA" id="ARBA00023053"/>
    </source>
</evidence>
<dbReference type="GO" id="GO:0016020">
    <property type="term" value="C:membrane"/>
    <property type="evidence" value="ECO:0007669"/>
    <property type="project" value="UniProtKB-SubCell"/>
</dbReference>
<dbReference type="EMBL" id="VIKR01000001">
    <property type="protein sequence ID" value="TQV77155.1"/>
    <property type="molecule type" value="Genomic_DNA"/>
</dbReference>
<accession>A0A545TIV6</accession>
<organism evidence="12 13">
    <name type="scientific">Aliikangiella marina</name>
    <dbReference type="NCBI Taxonomy" id="1712262"/>
    <lineage>
        <taxon>Bacteria</taxon>
        <taxon>Pseudomonadati</taxon>
        <taxon>Pseudomonadota</taxon>
        <taxon>Gammaproteobacteria</taxon>
        <taxon>Oceanospirillales</taxon>
        <taxon>Pleioneaceae</taxon>
        <taxon>Aliikangiella</taxon>
    </lineage>
</organism>
<feature type="transmembrane region" description="Helical" evidence="10">
    <location>
        <begin position="122"/>
        <end position="146"/>
    </location>
</feature>
<feature type="domain" description="Cation/H+ exchanger transmembrane" evidence="11">
    <location>
        <begin position="12"/>
        <end position="400"/>
    </location>
</feature>
<keyword evidence="9" id="KW-0739">Sodium transport</keyword>
<evidence type="ECO:0000256" key="2">
    <source>
        <dbReference type="ARBA" id="ARBA00022448"/>
    </source>
</evidence>
<feature type="transmembrane region" description="Helical" evidence="10">
    <location>
        <begin position="279"/>
        <end position="297"/>
    </location>
</feature>
<dbReference type="InterPro" id="IPR006153">
    <property type="entry name" value="Cation/H_exchanger_TM"/>
</dbReference>
<name>A0A545TIV6_9GAMM</name>